<dbReference type="GO" id="GO:0051536">
    <property type="term" value="F:iron-sulfur cluster binding"/>
    <property type="evidence" value="ECO:0007669"/>
    <property type="project" value="UniProtKB-KW"/>
</dbReference>
<dbReference type="CDD" id="cd02143">
    <property type="entry name" value="nitroreductase_FeS-like"/>
    <property type="match status" value="1"/>
</dbReference>
<feature type="domain" description="4Fe-4S ferredoxin-type" evidence="6">
    <location>
        <begin position="1"/>
        <end position="21"/>
    </location>
</feature>
<evidence type="ECO:0000256" key="1">
    <source>
        <dbReference type="ARBA" id="ARBA00007118"/>
    </source>
</evidence>
<dbReference type="PROSITE" id="PS00198">
    <property type="entry name" value="4FE4S_FER_1"/>
    <property type="match status" value="1"/>
</dbReference>
<evidence type="ECO:0000256" key="4">
    <source>
        <dbReference type="ARBA" id="ARBA00023004"/>
    </source>
</evidence>
<organism evidence="7 8">
    <name type="scientific">Candidatus Desulfacyla euxinica</name>
    <dbReference type="NCBI Taxonomy" id="2841693"/>
    <lineage>
        <taxon>Bacteria</taxon>
        <taxon>Deltaproteobacteria</taxon>
        <taxon>Candidatus Desulfacyla</taxon>
    </lineage>
</organism>
<dbReference type="Proteomes" id="UP000650524">
    <property type="component" value="Unassembled WGS sequence"/>
</dbReference>
<comment type="caution">
    <text evidence="7">The sequence shown here is derived from an EMBL/GenBank/DDBJ whole genome shotgun (WGS) entry which is preliminary data.</text>
</comment>
<evidence type="ECO:0000256" key="5">
    <source>
        <dbReference type="ARBA" id="ARBA00023014"/>
    </source>
</evidence>
<keyword evidence="5" id="KW-0411">Iron-sulfur</keyword>
<dbReference type="Pfam" id="PF00881">
    <property type="entry name" value="Nitroreductase"/>
    <property type="match status" value="1"/>
</dbReference>
<dbReference type="PANTHER" id="PTHR43673:SF10">
    <property type="entry name" value="NADH DEHYDROGENASE_NAD(P)H NITROREDUCTASE XCC3605-RELATED"/>
    <property type="match status" value="1"/>
</dbReference>
<name>A0A8J6MWL8_9DELT</name>
<evidence type="ECO:0000256" key="3">
    <source>
        <dbReference type="ARBA" id="ARBA00023002"/>
    </source>
</evidence>
<reference evidence="7 8" key="1">
    <citation type="submission" date="2020-08" db="EMBL/GenBank/DDBJ databases">
        <title>Bridging the membrane lipid divide: bacteria of the FCB group superphylum have the potential to synthesize archaeal ether lipids.</title>
        <authorList>
            <person name="Villanueva L."/>
            <person name="Von Meijenfeldt F.A.B."/>
            <person name="Westbye A.B."/>
            <person name="Yadav S."/>
            <person name="Hopmans E.C."/>
            <person name="Dutilh B.E."/>
            <person name="Sinninghe Damste J.S."/>
        </authorList>
    </citation>
    <scope>NUCLEOTIDE SEQUENCE [LARGE SCALE GENOMIC DNA]</scope>
    <source>
        <strain evidence="7">NIOZ-UU27</strain>
    </source>
</reference>
<dbReference type="GO" id="GO:0046872">
    <property type="term" value="F:metal ion binding"/>
    <property type="evidence" value="ECO:0007669"/>
    <property type="project" value="UniProtKB-KW"/>
</dbReference>
<dbReference type="InterPro" id="IPR017900">
    <property type="entry name" value="4Fe4S_Fe_S_CS"/>
</dbReference>
<dbReference type="EMBL" id="JACNJD010000083">
    <property type="protein sequence ID" value="MBC8176074.1"/>
    <property type="molecule type" value="Genomic_DNA"/>
</dbReference>
<evidence type="ECO:0000313" key="8">
    <source>
        <dbReference type="Proteomes" id="UP000650524"/>
    </source>
</evidence>
<accession>A0A8J6MWL8</accession>
<keyword evidence="4" id="KW-0408">Iron</keyword>
<dbReference type="GO" id="GO:0016491">
    <property type="term" value="F:oxidoreductase activity"/>
    <property type="evidence" value="ECO:0007669"/>
    <property type="project" value="UniProtKB-KW"/>
</dbReference>
<dbReference type="PROSITE" id="PS51379">
    <property type="entry name" value="4FE4S_FER_2"/>
    <property type="match status" value="1"/>
</dbReference>
<dbReference type="InterPro" id="IPR029479">
    <property type="entry name" value="Nitroreductase"/>
</dbReference>
<gene>
    <name evidence="7" type="ORF">H8E19_01610</name>
</gene>
<keyword evidence="2" id="KW-0479">Metal-binding</keyword>
<feature type="non-terminal residue" evidence="7">
    <location>
        <position position="1"/>
    </location>
</feature>
<comment type="similarity">
    <text evidence="1">Belongs to the nitroreductase family.</text>
</comment>
<dbReference type="SUPFAM" id="SSF55469">
    <property type="entry name" value="FMN-dependent nitroreductase-like"/>
    <property type="match status" value="1"/>
</dbReference>
<dbReference type="Gene3D" id="3.40.109.10">
    <property type="entry name" value="NADH Oxidase"/>
    <property type="match status" value="1"/>
</dbReference>
<evidence type="ECO:0000256" key="2">
    <source>
        <dbReference type="ARBA" id="ARBA00022723"/>
    </source>
</evidence>
<dbReference type="InterPro" id="IPR000415">
    <property type="entry name" value="Nitroreductase-like"/>
</dbReference>
<protein>
    <submittedName>
        <fullName evidence="7">Nitroreductase family protein</fullName>
    </submittedName>
</protein>
<dbReference type="SUPFAM" id="SSF54862">
    <property type="entry name" value="4Fe-4S ferredoxins"/>
    <property type="match status" value="1"/>
</dbReference>
<evidence type="ECO:0000259" key="6">
    <source>
        <dbReference type="PROSITE" id="PS51379"/>
    </source>
</evidence>
<dbReference type="PANTHER" id="PTHR43673">
    <property type="entry name" value="NAD(P)H NITROREDUCTASE YDGI-RELATED"/>
    <property type="match status" value="1"/>
</dbReference>
<evidence type="ECO:0000313" key="7">
    <source>
        <dbReference type="EMBL" id="MBC8176074.1"/>
    </source>
</evidence>
<dbReference type="AlphaFoldDB" id="A0A8J6MWL8"/>
<keyword evidence="3" id="KW-0560">Oxidoreductase</keyword>
<sequence>CLRCGHCVAVCPTGAMKLDWVGPEGCKQIKQELGVTPEQAEQFLCGRRSIRTFKEKTVPRNVLEKLLEVACSAPSAKNQQPWHWTVVEDPAQVRRLAGMVADWMRMVIQTDPEAAEERGFKRVMAAWDNGNERICRGAPHIIVAHADKNWPFSTEDCTLAISLLDLYATSMGLGACWGGYFYKTVNAYPPLFEALGLPSDHLAFGAIMVGYPKFRYQHIPPRNPIRVTWK</sequence>
<proteinExistence type="inferred from homology"/>
<dbReference type="InterPro" id="IPR017896">
    <property type="entry name" value="4Fe4S_Fe-S-bd"/>
</dbReference>